<keyword evidence="1" id="KW-1185">Reference proteome</keyword>
<evidence type="ECO:0000313" key="2">
    <source>
        <dbReference type="RefSeq" id="XP_042638672.1"/>
    </source>
</evidence>
<gene>
    <name evidence="2" type="primary">TEX13A</name>
</gene>
<dbReference type="Proteomes" id="UP000694850">
    <property type="component" value="Unplaced"/>
</dbReference>
<sequence length="380" mass="42563">MALNPKDPSGGFHHAEVVAFINEKMARHAKGPEFYLENMSLSWPEVEAKLGAILEDSEMSNEVKEACTWGSLALGVRFAHRQSQLQGLRVQWLHDFAKLHRSAAKNLAADLKKLTEQQELERKRAAFQLQLLRASLADVQMERDQLKWKLLQAEQQQPLEPATRWSSMAIVCGAWTEGEGEQEEEAVAAAATFPASATGEEEERDMAGAAIAPATRATQELSGTLLKFSGATGWEKIISGGQREGERRLMETDIFCFSEPAKPKPIVTQASLPVQLPPLFSYLYPLSTFPNPPKATLSPPAAHPSSILGASNVSFWSDVGTQAIEPQEPQRRIDFEYHQKKRPPIVCRLGDWDCPWCKVVNFSWREICFRCGRRIWLQKP</sequence>
<evidence type="ECO:0000313" key="1">
    <source>
        <dbReference type="Proteomes" id="UP000694850"/>
    </source>
</evidence>
<organism evidence="1 2">
    <name type="scientific">Orycteropus afer afer</name>
    <dbReference type="NCBI Taxonomy" id="1230840"/>
    <lineage>
        <taxon>Eukaryota</taxon>
        <taxon>Metazoa</taxon>
        <taxon>Chordata</taxon>
        <taxon>Craniata</taxon>
        <taxon>Vertebrata</taxon>
        <taxon>Euteleostomi</taxon>
        <taxon>Mammalia</taxon>
        <taxon>Eutheria</taxon>
        <taxon>Afrotheria</taxon>
        <taxon>Tubulidentata</taxon>
        <taxon>Orycteropodidae</taxon>
        <taxon>Orycteropus</taxon>
    </lineage>
</organism>
<reference evidence="2" key="1">
    <citation type="submission" date="2025-08" db="UniProtKB">
        <authorList>
            <consortium name="RefSeq"/>
        </authorList>
    </citation>
    <scope>IDENTIFICATION</scope>
</reference>
<proteinExistence type="predicted"/>
<protein>
    <submittedName>
        <fullName evidence="2">Testis-expressed protein 13A</fullName>
    </submittedName>
</protein>
<accession>A0AC54ZAQ3</accession>
<name>A0AC54ZAQ3_ORYAF</name>
<dbReference type="RefSeq" id="XP_042638672.1">
    <property type="nucleotide sequence ID" value="XM_042782738.1"/>
</dbReference>